<sequence length="335" mass="37923">MHDSDKQGEPAWDQPEETASQDRLEGAGREAEPVVGPVAEEGTQEEMPFALVQGEPYTTLPKDLYIPPDALEVFLEAFEGPLDLLLYLIKRQNLDICNIPIAQITTQYMQYVELMKELRLELAAEYLVMAAMLAEIKSRMLLPRPSVSEEEEGDDPRAELIRRLQEYERYKTAAEDIDAMPRMGRDVFQAEGELVGRKVVQMVPEVTLKELMVAFKDVLKRADMFQHHHVQRESLSVRQRMSEMLSSLESGRFREFTSLFPSEEGRMGVVVTFMALLELVKEQLVEIIQAELYAPIHVRASGAITEAENPEAEPPEDGEQDNDEPADDGQDSQIG</sequence>
<evidence type="ECO:0000256" key="2">
    <source>
        <dbReference type="HAMAP-Rule" id="MF_01805"/>
    </source>
</evidence>
<keyword evidence="5" id="KW-1185">Reference proteome</keyword>
<comment type="similarity">
    <text evidence="2">Belongs to the ScpA family.</text>
</comment>
<comment type="subcellular location">
    <subcellularLocation>
        <location evidence="2">Cytoplasm</location>
    </subcellularLocation>
    <text evidence="2">Associated with two foci at the outer edges of the nucleoid region in young cells, and at four foci within both cell halves in older cells.</text>
</comment>
<dbReference type="InterPro" id="IPR023093">
    <property type="entry name" value="ScpA-like_C"/>
</dbReference>
<feature type="region of interest" description="Disordered" evidence="3">
    <location>
        <begin position="304"/>
        <end position="335"/>
    </location>
</feature>
<keyword evidence="2" id="KW-0963">Cytoplasm</keyword>
<feature type="compositionally biased region" description="Basic and acidic residues" evidence="3">
    <location>
        <begin position="20"/>
        <end position="32"/>
    </location>
</feature>
<dbReference type="HAMAP" id="MF_01805">
    <property type="entry name" value="ScpA"/>
    <property type="match status" value="1"/>
</dbReference>
<dbReference type="Gene3D" id="6.10.250.2410">
    <property type="match status" value="1"/>
</dbReference>
<organism evidence="4 5">
    <name type="scientific">Natronospira proteinivora</name>
    <dbReference type="NCBI Taxonomy" id="1807133"/>
    <lineage>
        <taxon>Bacteria</taxon>
        <taxon>Pseudomonadati</taxon>
        <taxon>Pseudomonadota</taxon>
        <taxon>Gammaproteobacteria</taxon>
        <taxon>Natronospirales</taxon>
        <taxon>Natronospiraceae</taxon>
        <taxon>Natronospira</taxon>
    </lineage>
</organism>
<feature type="compositionally biased region" description="Acidic residues" evidence="3">
    <location>
        <begin position="308"/>
        <end position="335"/>
    </location>
</feature>
<keyword evidence="2" id="KW-0132">Cell division</keyword>
<feature type="region of interest" description="Disordered" evidence="3">
    <location>
        <begin position="1"/>
        <end position="40"/>
    </location>
</feature>
<evidence type="ECO:0000313" key="4">
    <source>
        <dbReference type="EMBL" id="MCP1726947.1"/>
    </source>
</evidence>
<proteinExistence type="inferred from homology"/>
<comment type="function">
    <text evidence="2">Participates in chromosomal partition during cell division. May act via the formation of a condensin-like complex containing Smc and ScpB that pull DNA away from mid-cell into both cell halves.</text>
</comment>
<gene>
    <name evidence="2" type="primary">scpA</name>
    <name evidence="4" type="ORF">J2T60_000912</name>
</gene>
<dbReference type="InterPro" id="IPR003768">
    <property type="entry name" value="ScpA"/>
</dbReference>
<dbReference type="Proteomes" id="UP001523550">
    <property type="component" value="Unassembled WGS sequence"/>
</dbReference>
<evidence type="ECO:0000256" key="1">
    <source>
        <dbReference type="ARBA" id="ARBA00044777"/>
    </source>
</evidence>
<dbReference type="Pfam" id="PF02616">
    <property type="entry name" value="SMC_ScpA"/>
    <property type="match status" value="1"/>
</dbReference>
<dbReference type="PANTHER" id="PTHR33969">
    <property type="entry name" value="SEGREGATION AND CONDENSATION PROTEIN A"/>
    <property type="match status" value="1"/>
</dbReference>
<accession>A0ABT1G6L8</accession>
<dbReference type="EMBL" id="JALJYF010000001">
    <property type="protein sequence ID" value="MCP1726947.1"/>
    <property type="molecule type" value="Genomic_DNA"/>
</dbReference>
<keyword evidence="2" id="KW-0131">Cell cycle</keyword>
<dbReference type="PANTHER" id="PTHR33969:SF2">
    <property type="entry name" value="SEGREGATION AND CONDENSATION PROTEIN A"/>
    <property type="match status" value="1"/>
</dbReference>
<keyword evidence="2" id="KW-0159">Chromosome partition</keyword>
<evidence type="ECO:0000313" key="5">
    <source>
        <dbReference type="Proteomes" id="UP001523550"/>
    </source>
</evidence>
<dbReference type="Gene3D" id="1.10.10.580">
    <property type="entry name" value="Structural maintenance of chromosome 1. Chain E"/>
    <property type="match status" value="1"/>
</dbReference>
<name>A0ABT1G6L8_9GAMM</name>
<protein>
    <recommendedName>
        <fullName evidence="1 2">Segregation and condensation protein A</fullName>
    </recommendedName>
</protein>
<reference evidence="4 5" key="1">
    <citation type="submission" date="2022-03" db="EMBL/GenBank/DDBJ databases">
        <title>Genomic Encyclopedia of Type Strains, Phase III (KMG-III): the genomes of soil and plant-associated and newly described type strains.</title>
        <authorList>
            <person name="Whitman W."/>
        </authorList>
    </citation>
    <scope>NUCLEOTIDE SEQUENCE [LARGE SCALE GENOMIC DNA]</scope>
    <source>
        <strain evidence="4 5">BSker1</strain>
    </source>
</reference>
<evidence type="ECO:0000256" key="3">
    <source>
        <dbReference type="SAM" id="MobiDB-lite"/>
    </source>
</evidence>
<comment type="caution">
    <text evidence="4">The sequence shown here is derived from an EMBL/GenBank/DDBJ whole genome shotgun (WGS) entry which is preliminary data.</text>
</comment>
<comment type="subunit">
    <text evidence="2">Component of a cohesin-like complex composed of ScpA, ScpB and the Smc homodimer, in which ScpA and ScpB bind to the head domain of Smc. The presence of the three proteins is required for the association of the complex with DNA.</text>
</comment>